<organism evidence="2 3">
    <name type="scientific">Dinoponera quadriceps</name>
    <name type="common">South American ant</name>
    <dbReference type="NCBI Taxonomy" id="609295"/>
    <lineage>
        <taxon>Eukaryota</taxon>
        <taxon>Metazoa</taxon>
        <taxon>Ecdysozoa</taxon>
        <taxon>Arthropoda</taxon>
        <taxon>Hexapoda</taxon>
        <taxon>Insecta</taxon>
        <taxon>Pterygota</taxon>
        <taxon>Neoptera</taxon>
        <taxon>Endopterygota</taxon>
        <taxon>Hymenoptera</taxon>
        <taxon>Apocrita</taxon>
        <taxon>Aculeata</taxon>
        <taxon>Formicoidea</taxon>
        <taxon>Formicidae</taxon>
        <taxon>Ponerinae</taxon>
        <taxon>Ponerini</taxon>
        <taxon>Dinoponera</taxon>
    </lineage>
</organism>
<evidence type="ECO:0000313" key="3">
    <source>
        <dbReference type="RefSeq" id="XP_014470677.1"/>
    </source>
</evidence>
<dbReference type="GO" id="GO:0000729">
    <property type="term" value="P:DNA double-strand break processing"/>
    <property type="evidence" value="ECO:0007669"/>
    <property type="project" value="TreeGrafter"/>
</dbReference>
<dbReference type="GO" id="GO:0003690">
    <property type="term" value="F:double-stranded DNA binding"/>
    <property type="evidence" value="ECO:0007669"/>
    <property type="project" value="TreeGrafter"/>
</dbReference>
<dbReference type="GeneID" id="106742338"/>
<dbReference type="OrthoDB" id="10032414at2759"/>
<dbReference type="GO" id="GO:0044547">
    <property type="term" value="F:DNA topoisomerase binding"/>
    <property type="evidence" value="ECO:0007669"/>
    <property type="project" value="TreeGrafter"/>
</dbReference>
<dbReference type="GO" id="GO:0000014">
    <property type="term" value="F:single-stranded DNA endodeoxyribonuclease activity"/>
    <property type="evidence" value="ECO:0007669"/>
    <property type="project" value="TreeGrafter"/>
</dbReference>
<dbReference type="GO" id="GO:0005634">
    <property type="term" value="C:nucleus"/>
    <property type="evidence" value="ECO:0007669"/>
    <property type="project" value="TreeGrafter"/>
</dbReference>
<gene>
    <name evidence="3" type="primary">LOC106742338</name>
</gene>
<dbReference type="GO" id="GO:0015074">
    <property type="term" value="P:DNA integration"/>
    <property type="evidence" value="ECO:0007669"/>
    <property type="project" value="TreeGrafter"/>
</dbReference>
<dbReference type="PANTHER" id="PTHR46060:SF2">
    <property type="entry name" value="HISTONE-LYSINE N-METHYLTRANSFERASE SETMAR"/>
    <property type="match status" value="1"/>
</dbReference>
<dbReference type="Pfam" id="PF17906">
    <property type="entry name" value="HTH_48"/>
    <property type="match status" value="1"/>
</dbReference>
<reference evidence="3" key="1">
    <citation type="submission" date="2025-08" db="UniProtKB">
        <authorList>
            <consortium name="RefSeq"/>
        </authorList>
    </citation>
    <scope>IDENTIFICATION</scope>
</reference>
<dbReference type="GO" id="GO:0003697">
    <property type="term" value="F:single-stranded DNA binding"/>
    <property type="evidence" value="ECO:0007669"/>
    <property type="project" value="TreeGrafter"/>
</dbReference>
<dbReference type="GO" id="GO:0006303">
    <property type="term" value="P:double-strand break repair via nonhomologous end joining"/>
    <property type="evidence" value="ECO:0007669"/>
    <property type="project" value="TreeGrafter"/>
</dbReference>
<evidence type="ECO:0000313" key="2">
    <source>
        <dbReference type="Proteomes" id="UP000515204"/>
    </source>
</evidence>
<sequence length="234" mass="26722">MVRKIIHGIFKVITQILQPTYKYNVHKNPEVYSLYYYYLITKTFSIVLVAVRDYKYNFTLVDIGSYSGNSDGDIFTFSGIYSALEEETLNLPKGKNAAQAAKKLRDVYGEEALKERQCRNWFDKFRSGDFSLKDEQRSGRPLQADDDQIKTIIELDRHISEREIGEKLKIPKSTIHDHTGCGERYPHKKKSQMLKSGDLAGHPKSPLRETSRVGNICLSFAIEMRAVCAVAPSC</sequence>
<feature type="domain" description="Mos1 transposase HTH" evidence="1">
    <location>
        <begin position="93"/>
        <end position="129"/>
    </location>
</feature>
<protein>
    <submittedName>
        <fullName evidence="3">Uncharacterized protein LOC106742338</fullName>
    </submittedName>
</protein>
<dbReference type="GO" id="GO:0044774">
    <property type="term" value="P:mitotic DNA integrity checkpoint signaling"/>
    <property type="evidence" value="ECO:0007669"/>
    <property type="project" value="TreeGrafter"/>
</dbReference>
<dbReference type="GO" id="GO:0046975">
    <property type="term" value="F:histone H3K36 methyltransferase activity"/>
    <property type="evidence" value="ECO:0007669"/>
    <property type="project" value="TreeGrafter"/>
</dbReference>
<dbReference type="RefSeq" id="XP_014470677.1">
    <property type="nucleotide sequence ID" value="XM_014615191.1"/>
</dbReference>
<proteinExistence type="predicted"/>
<dbReference type="KEGG" id="dqu:106742338"/>
<dbReference type="PANTHER" id="PTHR46060">
    <property type="entry name" value="MARINER MOS1 TRANSPOSASE-LIKE PROTEIN"/>
    <property type="match status" value="1"/>
</dbReference>
<dbReference type="GO" id="GO:0031297">
    <property type="term" value="P:replication fork processing"/>
    <property type="evidence" value="ECO:0007669"/>
    <property type="project" value="TreeGrafter"/>
</dbReference>
<dbReference type="GO" id="GO:0035861">
    <property type="term" value="C:site of double-strand break"/>
    <property type="evidence" value="ECO:0007669"/>
    <property type="project" value="TreeGrafter"/>
</dbReference>
<dbReference type="GO" id="GO:0042800">
    <property type="term" value="F:histone H3K4 methyltransferase activity"/>
    <property type="evidence" value="ECO:0007669"/>
    <property type="project" value="TreeGrafter"/>
</dbReference>
<evidence type="ECO:0000259" key="1">
    <source>
        <dbReference type="Pfam" id="PF17906"/>
    </source>
</evidence>
<dbReference type="AlphaFoldDB" id="A0A6P3WXN5"/>
<dbReference type="InterPro" id="IPR041426">
    <property type="entry name" value="Mos1_HTH"/>
</dbReference>
<dbReference type="GO" id="GO:0000793">
    <property type="term" value="C:condensed chromosome"/>
    <property type="evidence" value="ECO:0007669"/>
    <property type="project" value="TreeGrafter"/>
</dbReference>
<accession>A0A6P3WXN5</accession>
<keyword evidence="2" id="KW-1185">Reference proteome</keyword>
<dbReference type="Proteomes" id="UP000515204">
    <property type="component" value="Unplaced"/>
</dbReference>
<dbReference type="Gene3D" id="1.10.10.1450">
    <property type="match status" value="1"/>
</dbReference>
<dbReference type="InterPro" id="IPR052709">
    <property type="entry name" value="Transposase-MT_Hybrid"/>
</dbReference>
<name>A0A6P3WXN5_DINQU</name>